<dbReference type="Proteomes" id="UP001326613">
    <property type="component" value="Chromosome"/>
</dbReference>
<keyword evidence="3" id="KW-1185">Reference proteome</keyword>
<dbReference type="EMBL" id="CP112932">
    <property type="protein sequence ID" value="WPY00956.1"/>
    <property type="molecule type" value="Genomic_DNA"/>
</dbReference>
<keyword evidence="1" id="KW-0472">Membrane</keyword>
<name>A0ABZ0UTY1_9RICK</name>
<feature type="transmembrane region" description="Helical" evidence="1">
    <location>
        <begin position="41"/>
        <end position="58"/>
    </location>
</feature>
<dbReference type="RefSeq" id="WP_323737777.1">
    <property type="nucleotide sequence ID" value="NZ_CP112932.1"/>
</dbReference>
<dbReference type="Pfam" id="PF05982">
    <property type="entry name" value="Sbt_1"/>
    <property type="match status" value="1"/>
</dbReference>
<feature type="transmembrane region" description="Helical" evidence="1">
    <location>
        <begin position="64"/>
        <end position="90"/>
    </location>
</feature>
<organism evidence="2 3">
    <name type="scientific">Candidatus Trichorickettsia mobilis</name>
    <dbReference type="NCBI Taxonomy" id="1346319"/>
    <lineage>
        <taxon>Bacteria</taxon>
        <taxon>Pseudomonadati</taxon>
        <taxon>Pseudomonadota</taxon>
        <taxon>Alphaproteobacteria</taxon>
        <taxon>Rickettsiales</taxon>
        <taxon>Rickettsiaceae</taxon>
        <taxon>Rickettsieae</taxon>
        <taxon>Candidatus Trichorickettsia</taxon>
    </lineage>
</organism>
<feature type="transmembrane region" description="Helical" evidence="1">
    <location>
        <begin position="102"/>
        <end position="125"/>
    </location>
</feature>
<dbReference type="PANTHER" id="PTHR40400">
    <property type="entry name" value="SLR1512 PROTEIN"/>
    <property type="match status" value="1"/>
</dbReference>
<feature type="transmembrane region" description="Helical" evidence="1">
    <location>
        <begin position="237"/>
        <end position="261"/>
    </location>
</feature>
<keyword evidence="1" id="KW-0812">Transmembrane</keyword>
<keyword evidence="1" id="KW-1133">Transmembrane helix</keyword>
<feature type="transmembrane region" description="Helical" evidence="1">
    <location>
        <begin position="267"/>
        <end position="286"/>
    </location>
</feature>
<proteinExistence type="predicted"/>
<feature type="transmembrane region" description="Helical" evidence="1">
    <location>
        <begin position="298"/>
        <end position="322"/>
    </location>
</feature>
<protein>
    <submittedName>
        <fullName evidence="2">Sodium-dependent bicarbonate transport family permease</fullName>
    </submittedName>
</protein>
<feature type="transmembrane region" description="Helical" evidence="1">
    <location>
        <begin position="131"/>
        <end position="154"/>
    </location>
</feature>
<reference evidence="2 3" key="1">
    <citation type="submission" date="2022-10" db="EMBL/GenBank/DDBJ databases">
        <title>Host association and intracellularity evolved multiple times independently in the Rickettsiales.</title>
        <authorList>
            <person name="Castelli M."/>
            <person name="Nardi T."/>
            <person name="Gammuto L."/>
            <person name="Bellinzona G."/>
            <person name="Sabaneyeva E."/>
            <person name="Potekhin A."/>
            <person name="Serra V."/>
            <person name="Petroni G."/>
            <person name="Sassera D."/>
        </authorList>
    </citation>
    <scope>NUCLEOTIDE SEQUENCE [LARGE SCALE GENOMIC DNA]</scope>
    <source>
        <strain evidence="2 3">Kr 154-4</strain>
    </source>
</reference>
<evidence type="ECO:0000313" key="2">
    <source>
        <dbReference type="EMBL" id="WPY00956.1"/>
    </source>
</evidence>
<feature type="transmembrane region" description="Helical" evidence="1">
    <location>
        <begin position="175"/>
        <end position="193"/>
    </location>
</feature>
<gene>
    <name evidence="2" type="ORF">Trichorick_00846</name>
</gene>
<evidence type="ECO:0000313" key="3">
    <source>
        <dbReference type="Proteomes" id="UP001326613"/>
    </source>
</evidence>
<sequence length="328" mass="35289">MELFTSFTENLLSPPILFFSLGVIAGLLKSDLEVPEQISRFLVMYIMMAIGFKGGIAIAETNTINSAVIFTILAGMGTGFIQPFIGYYILKLTTKLDDLTAAAVAAHYGSISMVTFVTAVSFLGINSIVYSGYIVAVLSLMEAPAIVSGLLIAYKSQPRVAKDNPQSLLKLMQEIATNGSILLLMGSFLVGWMSGAKSMEKMEGFLITPFYGILTFFLLDMGLLVSRHLSDLKEFNLKLVIFGIGMPLIGGVIGIALSVLIELDLGTGFLFTVLISSASYIVVTAAMRTALPQAKAAIYVPMSLAITFPFNITIGIPMYFAMAQKFLG</sequence>
<dbReference type="PANTHER" id="PTHR40400:SF1">
    <property type="entry name" value="SLR1512 PROTEIN"/>
    <property type="match status" value="1"/>
</dbReference>
<evidence type="ECO:0000256" key="1">
    <source>
        <dbReference type="SAM" id="Phobius"/>
    </source>
</evidence>
<accession>A0ABZ0UTY1</accession>
<feature type="transmembrane region" description="Helical" evidence="1">
    <location>
        <begin position="205"/>
        <end position="225"/>
    </location>
</feature>
<feature type="transmembrane region" description="Helical" evidence="1">
    <location>
        <begin position="12"/>
        <end position="29"/>
    </location>
</feature>
<dbReference type="InterPro" id="IPR010293">
    <property type="entry name" value="Sbt_1"/>
</dbReference>